<accession>A0AC61QJY7</accession>
<sequence length="936" mass="102863">MKKGWLIILALMLVTAMFANGSNRYEIIAWQETFENGAEGWTHYDGNLPPNNWHIYNYGGTQGTVWWMGDPALAQGTNIGGYYNHQYLVLDTPARTITAANSVLTFKMAVALEEVGGTGEYNGWDSFNVRISTDNGATWTVLTPTSPPYDFTSSYAFGFEHGEGPNIPGWGGIHPAWTNATFNLSSYVGQSVKIRFAFASDPAYCTSDDPTLFGVMVDDISFGGYTNNGVDDGQMTWASLVPVAGDLWSLATDPTAPSPPNVMRCQNENGTYNPNMMNYLVSPPIQLPNEGDIRVDFMIQGNFSDPDAFPNCDYWGWEISPNNGLTWYYMSNPYGDPNLSNYVYSDAPPTWASMVASYAGVDGYISDYAGHTIRLRWYFKSDADTPIGTGIMIDDVTIYNDVFIAPPENLEAVVSGRDVMLSWAAPGTGGGGGQEGWLHYDGENADAIGTGSAADFAVAAKWDPIGEHSIYDYVGMNITKVRFFPYEANCTYTIRIWTGATGTLVYEQAVPTPTINAWNEVLLTTPFTIPAQTVIMVGYRCNTQAGYPAGCDAGPQVEGYGNMMYWQNSWTTLTNVNSSLTYNWNIRIYVANAKGEEYELSYAPLKQEVQPVSNAQFKAKGIKAKRNVDGYRIYRDNVQIDQVGADVLTYTDSNVPGGIHSYYVTSMYGTYESGASNVVTVFVMPESMVELSHDDGTAEQGFNVGANKQMAVKFSFNRSLTVKYAKIYIQNVGNAGLIVRVFDNDGPDGMPGSQLAQYQYPVASLVQGWNYIELPPNIEITDGQFYIGILDVANGSAIGLDTSTSGNSFKKMGTTTNWEPITEGELMIRAIVWYDTPNDDNVIPVYTLSATNYPNPFNPETTISFSVPTSGYTTLKIYNLKGEVVRTLVNDVREAGKYNVVWNGTDDGGRTVSSGIYLYRLENNGKKLTGKMLLAK</sequence>
<comment type="caution">
    <text evidence="1">The sequence shown here is derived from an EMBL/GenBank/DDBJ whole genome shotgun (WGS) entry which is preliminary data.</text>
</comment>
<evidence type="ECO:0000313" key="2">
    <source>
        <dbReference type="Proteomes" id="UP000294588"/>
    </source>
</evidence>
<protein>
    <submittedName>
        <fullName evidence="1">T9SS type A sorting domain-containing protein</fullName>
    </submittedName>
</protein>
<proteinExistence type="predicted"/>
<evidence type="ECO:0000313" key="1">
    <source>
        <dbReference type="EMBL" id="TDF73653.1"/>
    </source>
</evidence>
<reference evidence="1" key="1">
    <citation type="submission" date="2019-03" db="EMBL/GenBank/DDBJ databases">
        <title>Candidatus Syntrophosphaera thermopropionivorans: a novel player in syntrophic propionate oxidation during anaerobic digestion.</title>
        <authorList>
            <person name="Dyksma S."/>
        </authorList>
    </citation>
    <scope>NUCLEOTIDE SEQUENCE</scope>
    <source>
        <strain evidence="1">W5</strain>
    </source>
</reference>
<gene>
    <name evidence="1" type="ORF">E0946_02525</name>
</gene>
<dbReference type="EMBL" id="SMOG01000004">
    <property type="protein sequence ID" value="TDF73653.1"/>
    <property type="molecule type" value="Genomic_DNA"/>
</dbReference>
<dbReference type="Proteomes" id="UP000294588">
    <property type="component" value="Unassembled WGS sequence"/>
</dbReference>
<keyword evidence="2" id="KW-1185">Reference proteome</keyword>
<name>A0AC61QJY7_9BACT</name>
<organism evidence="1 2">
    <name type="scientific">Candidatus Syntrophosphaera thermopropionivorans</name>
    <dbReference type="NCBI Taxonomy" id="2593015"/>
    <lineage>
        <taxon>Bacteria</taxon>
        <taxon>Pseudomonadati</taxon>
        <taxon>Candidatus Cloacimonadota</taxon>
        <taxon>Candidatus Cloacimonadia</taxon>
        <taxon>Candidatus Cloacimonadales</taxon>
        <taxon>Candidatus Cloacimonadaceae</taxon>
        <taxon>Candidatus Syntrophosphaera</taxon>
    </lineage>
</organism>